<proteinExistence type="predicted"/>
<dbReference type="RefSeq" id="WP_066405730.1">
    <property type="nucleotide sequence ID" value="NZ_CP011390.1"/>
</dbReference>
<reference evidence="2" key="1">
    <citation type="submission" date="2015-01" db="EMBL/GenBank/DDBJ databases">
        <title>Flavisolibacter sp./LCS9/ whole genome sequencing.</title>
        <authorList>
            <person name="Kim M.K."/>
            <person name="Srinivasan S."/>
            <person name="Lee J.-J."/>
        </authorList>
    </citation>
    <scope>NUCLEOTIDE SEQUENCE [LARGE SCALE GENOMIC DNA]</scope>
    <source>
        <strain evidence="2">LCS9</strain>
    </source>
</reference>
<evidence type="ECO:0000313" key="2">
    <source>
        <dbReference type="Proteomes" id="UP000077177"/>
    </source>
</evidence>
<sequence length="138" mass="15552">MEINDITGIIIDEAIKLHNDLGPGLLESVYEEVLTHCLNKRGLDVKRLVPIPVFYDGIKMEVGFRADMIVENRVIIEIKSVEILAPVHHKQLLTYLKLTDISVGLIINFNEALLKNGIKRIVNNFNPALSAPLRETKN</sequence>
<dbReference type="PATRIC" id="fig|1492898.3.peg.3264"/>
<evidence type="ECO:0000313" key="1">
    <source>
        <dbReference type="EMBL" id="ANE51619.1"/>
    </source>
</evidence>
<organism evidence="1 2">
    <name type="scientific">Flavisolibacter tropicus</name>
    <dbReference type="NCBI Taxonomy" id="1492898"/>
    <lineage>
        <taxon>Bacteria</taxon>
        <taxon>Pseudomonadati</taxon>
        <taxon>Bacteroidota</taxon>
        <taxon>Chitinophagia</taxon>
        <taxon>Chitinophagales</taxon>
        <taxon>Chitinophagaceae</taxon>
        <taxon>Flavisolibacter</taxon>
    </lineage>
</organism>
<dbReference type="NCBIfam" id="TIGR04256">
    <property type="entry name" value="GxxExxY"/>
    <property type="match status" value="1"/>
</dbReference>
<dbReference type="InterPro" id="IPR026350">
    <property type="entry name" value="GxxExxY"/>
</dbReference>
<dbReference type="AlphaFoldDB" id="A0A172TWZ9"/>
<dbReference type="Proteomes" id="UP000077177">
    <property type="component" value="Chromosome"/>
</dbReference>
<reference evidence="1 2" key="2">
    <citation type="journal article" date="2016" name="Int. J. Syst. Evol. Microbiol.">
        <title>Flavisolibacter tropicus sp. nov., isolated from tropical soil.</title>
        <authorList>
            <person name="Lee J.J."/>
            <person name="Kang M.S."/>
            <person name="Kim G.S."/>
            <person name="Lee C.S."/>
            <person name="Lim S."/>
            <person name="Lee J."/>
            <person name="Roh S.H."/>
            <person name="Kang H."/>
            <person name="Ha J.M."/>
            <person name="Bae S."/>
            <person name="Jung H.Y."/>
            <person name="Kim M.K."/>
        </authorList>
    </citation>
    <scope>NUCLEOTIDE SEQUENCE [LARGE SCALE GENOMIC DNA]</scope>
    <source>
        <strain evidence="1 2">LCS9</strain>
    </source>
</reference>
<dbReference type="OrthoDB" id="1119698at2"/>
<keyword evidence="2" id="KW-1185">Reference proteome</keyword>
<name>A0A172TWZ9_9BACT</name>
<dbReference type="Pfam" id="PF13366">
    <property type="entry name" value="PDDEXK_3"/>
    <property type="match status" value="1"/>
</dbReference>
<dbReference type="EMBL" id="CP011390">
    <property type="protein sequence ID" value="ANE51619.1"/>
    <property type="molecule type" value="Genomic_DNA"/>
</dbReference>
<evidence type="ECO:0008006" key="3">
    <source>
        <dbReference type="Google" id="ProtNLM"/>
    </source>
</evidence>
<dbReference type="STRING" id="1492898.SY85_15025"/>
<accession>A0A172TWZ9</accession>
<dbReference type="KEGG" id="fla:SY85_15025"/>
<protein>
    <recommendedName>
        <fullName evidence="3">GxxExxY protein</fullName>
    </recommendedName>
</protein>
<gene>
    <name evidence="1" type="ORF">SY85_15025</name>
</gene>